<feature type="region of interest" description="Disordered" evidence="1">
    <location>
        <begin position="83"/>
        <end position="138"/>
    </location>
</feature>
<evidence type="ECO:0000256" key="1">
    <source>
        <dbReference type="SAM" id="MobiDB-lite"/>
    </source>
</evidence>
<accession>A0A3B0JKU7</accession>
<reference evidence="3" key="1">
    <citation type="submission" date="2018-01" db="EMBL/GenBank/DDBJ databases">
        <authorList>
            <person name="Alioto T."/>
            <person name="Alioto T."/>
        </authorList>
    </citation>
    <scope>NUCLEOTIDE SEQUENCE [LARGE SCALE GENOMIC DNA]</scope>
</reference>
<keyword evidence="3" id="KW-1185">Reference proteome</keyword>
<protein>
    <submittedName>
        <fullName evidence="2">Uncharacterized protein</fullName>
    </submittedName>
</protein>
<feature type="region of interest" description="Disordered" evidence="1">
    <location>
        <begin position="1"/>
        <end position="69"/>
    </location>
</feature>
<proteinExistence type="predicted"/>
<dbReference type="AlphaFoldDB" id="A0A3B0JKU7"/>
<evidence type="ECO:0000313" key="2">
    <source>
        <dbReference type="EMBL" id="SPP75980.1"/>
    </source>
</evidence>
<sequence>MTPAPATARWPAGRHRRRRQARTTPASARRSPQQHGGQGCEMTPAPATARRSYRQQRQQLYEKTTAPNETELAEAVLACATESHPTESVSQQARRLTSTTWGTGQHNRRNVSRRRCTARRRSNDGVRGPTSWHKPDRT</sequence>
<dbReference type="EMBL" id="OUUW01000001">
    <property type="protein sequence ID" value="SPP75980.1"/>
    <property type="molecule type" value="Genomic_DNA"/>
</dbReference>
<dbReference type="Proteomes" id="UP000268350">
    <property type="component" value="Unassembled WGS sequence"/>
</dbReference>
<gene>
    <name evidence="2" type="ORF">DGUA_6G003894</name>
</gene>
<feature type="compositionally biased region" description="Basic residues" evidence="1">
    <location>
        <begin position="12"/>
        <end position="21"/>
    </location>
</feature>
<organism evidence="2 3">
    <name type="scientific">Drosophila guanche</name>
    <name type="common">Fruit fly</name>
    <dbReference type="NCBI Taxonomy" id="7266"/>
    <lineage>
        <taxon>Eukaryota</taxon>
        <taxon>Metazoa</taxon>
        <taxon>Ecdysozoa</taxon>
        <taxon>Arthropoda</taxon>
        <taxon>Hexapoda</taxon>
        <taxon>Insecta</taxon>
        <taxon>Pterygota</taxon>
        <taxon>Neoptera</taxon>
        <taxon>Endopterygota</taxon>
        <taxon>Diptera</taxon>
        <taxon>Brachycera</taxon>
        <taxon>Muscomorpha</taxon>
        <taxon>Ephydroidea</taxon>
        <taxon>Drosophilidae</taxon>
        <taxon>Drosophila</taxon>
        <taxon>Sophophora</taxon>
    </lineage>
</organism>
<name>A0A3B0JKU7_DROGU</name>
<feature type="compositionally biased region" description="Low complexity" evidence="1">
    <location>
        <begin position="22"/>
        <end position="31"/>
    </location>
</feature>
<feature type="compositionally biased region" description="Basic residues" evidence="1">
    <location>
        <begin position="106"/>
        <end position="120"/>
    </location>
</feature>
<feature type="compositionally biased region" description="Polar residues" evidence="1">
    <location>
        <begin position="86"/>
        <end position="105"/>
    </location>
</feature>
<evidence type="ECO:0000313" key="3">
    <source>
        <dbReference type="Proteomes" id="UP000268350"/>
    </source>
</evidence>